<evidence type="ECO:0000256" key="1">
    <source>
        <dbReference type="SAM" id="MobiDB-lite"/>
    </source>
</evidence>
<reference evidence="2 3" key="1">
    <citation type="submission" date="2021-08" db="EMBL/GenBank/DDBJ databases">
        <title>Nocardioides bacterium WL0053 sp. nov., isolated from the sediment.</title>
        <authorList>
            <person name="Wang L."/>
            <person name="Zhang D."/>
            <person name="Zhang A."/>
        </authorList>
    </citation>
    <scope>NUCLEOTIDE SEQUENCE [LARGE SCALE GENOMIC DNA]</scope>
    <source>
        <strain evidence="2 3">WL0053</strain>
    </source>
</reference>
<evidence type="ECO:0000313" key="3">
    <source>
        <dbReference type="Proteomes" id="UP000754710"/>
    </source>
</evidence>
<dbReference type="RefSeq" id="WP_221024468.1">
    <property type="nucleotide sequence ID" value="NZ_JAIEZQ010000001.1"/>
</dbReference>
<comment type="caution">
    <text evidence="2">The sequence shown here is derived from an EMBL/GenBank/DDBJ whole genome shotgun (WGS) entry which is preliminary data.</text>
</comment>
<evidence type="ECO:0000313" key="2">
    <source>
        <dbReference type="EMBL" id="MBY9074837.1"/>
    </source>
</evidence>
<feature type="region of interest" description="Disordered" evidence="1">
    <location>
        <begin position="58"/>
        <end position="116"/>
    </location>
</feature>
<name>A0ABS7RIH7_9ACTN</name>
<dbReference type="Proteomes" id="UP000754710">
    <property type="component" value="Unassembled WGS sequence"/>
</dbReference>
<proteinExistence type="predicted"/>
<protein>
    <recommendedName>
        <fullName evidence="4">Transglycosylase SLT domain-containing protein</fullName>
    </recommendedName>
</protein>
<evidence type="ECO:0008006" key="4">
    <source>
        <dbReference type="Google" id="ProtNLM"/>
    </source>
</evidence>
<organism evidence="2 3">
    <name type="scientific">Nocardioides jiangsuensis</name>
    <dbReference type="NCBI Taxonomy" id="2866161"/>
    <lineage>
        <taxon>Bacteria</taxon>
        <taxon>Bacillati</taxon>
        <taxon>Actinomycetota</taxon>
        <taxon>Actinomycetes</taxon>
        <taxon>Propionibacteriales</taxon>
        <taxon>Nocardioidaceae</taxon>
        <taxon>Nocardioides</taxon>
    </lineage>
</organism>
<gene>
    <name evidence="2" type="ORF">K1X13_08395</name>
</gene>
<accession>A0ABS7RIH7</accession>
<dbReference type="EMBL" id="JAIEZQ010000001">
    <property type="protein sequence ID" value="MBY9074837.1"/>
    <property type="molecule type" value="Genomic_DNA"/>
</dbReference>
<sequence length="360" mass="40025">MRSTGPGDRLRRALPRRGRVGDRDGEGRAPLAPWLRWLMLVPLLLVTLVVVRQEVPAVTSSADPVSSSPPPDTGWFRTLPAGSWTQLPDDRTCTERVRRSTWEPRPDNHTPNRTTPDVETVHASFAARPRAVAGGYDDRWDSWLPQRVTGAHTGTTDENIQWAACKWGIADNLLRAIAVRESAWFQYQVYPSGRCVAQVGCGDMTTGDVPGHRLFCTAVSRHGYDYRQDYPAGVCPKTYSIVGVMSWHDPRWGPMPENQNGTFPFNRDSTAFALDYLGAFLRGCQEGWLHWLGNTGDGSYAAGETWGCVGAWYAGSWLTPPAREYVGRVRAALDDRAWLTSDWAAYEPPCSPAYGCPRGR</sequence>
<feature type="region of interest" description="Disordered" evidence="1">
    <location>
        <begin position="1"/>
        <end position="26"/>
    </location>
</feature>
<feature type="compositionally biased region" description="Basic and acidic residues" evidence="1">
    <location>
        <begin position="88"/>
        <end position="110"/>
    </location>
</feature>
<keyword evidence="3" id="KW-1185">Reference proteome</keyword>